<keyword evidence="2" id="KW-1185">Reference proteome</keyword>
<reference evidence="2" key="1">
    <citation type="submission" date="2023-06" db="EMBL/GenBank/DDBJ databases">
        <title>Identification and characterization of horizontal gene transfer across gut microbiota members of farm animals based on homology search.</title>
        <authorList>
            <person name="Zeman M."/>
            <person name="Kubasova T."/>
            <person name="Jahodarova E."/>
            <person name="Nykrynova M."/>
            <person name="Rychlik I."/>
        </authorList>
    </citation>
    <scope>NUCLEOTIDE SEQUENCE [LARGE SCALE GENOMIC DNA]</scope>
    <source>
        <strain evidence="2">ET341</strain>
    </source>
</reference>
<evidence type="ECO:0000313" key="1">
    <source>
        <dbReference type="EMBL" id="MDM8196767.1"/>
    </source>
</evidence>
<reference evidence="1 2" key="2">
    <citation type="submission" date="2023-06" db="EMBL/GenBank/DDBJ databases">
        <authorList>
            <person name="Zeman M."/>
            <person name="Kubasova T."/>
            <person name="Jahodarova E."/>
            <person name="Nykrynova M."/>
            <person name="Rychlik I."/>
        </authorList>
    </citation>
    <scope>NUCLEOTIDE SEQUENCE [LARGE SCALE GENOMIC DNA]</scope>
    <source>
        <strain evidence="1 2">ET341</strain>
    </source>
</reference>
<organism evidence="1 2">
    <name type="scientific">Massilimicrobiota timonensis</name>
    <dbReference type="NCBI Taxonomy" id="1776392"/>
    <lineage>
        <taxon>Bacteria</taxon>
        <taxon>Bacillati</taxon>
        <taxon>Bacillota</taxon>
        <taxon>Erysipelotrichia</taxon>
        <taxon>Erysipelotrichales</taxon>
        <taxon>Erysipelotrichaceae</taxon>
        <taxon>Massilimicrobiota</taxon>
    </lineage>
</organism>
<dbReference type="EMBL" id="JAUDCK010000054">
    <property type="protein sequence ID" value="MDM8196767.1"/>
    <property type="molecule type" value="Genomic_DNA"/>
</dbReference>
<evidence type="ECO:0000313" key="2">
    <source>
        <dbReference type="Proteomes" id="UP001529275"/>
    </source>
</evidence>
<sequence>MNTIVINKILMHMLDFEHRKIYHSTDFVDMNETSIDYYRKKVEKALNSPSLKELTVGSLHEMMLRSDKMIESDEEFIKQAHEMTDKLFTLGSVIEEMPNSNVLFVDCYKNGERYVAALKLNYRYIPMSVIDEENIRITKKQVLPTMGSPVDEAIVVNVDAKKLFLIEKKYMIDGRMDFYLNAQWIKGEEKLTDKQKMSTMKKVVKKMDDIYNVNDGKALPLMKHEIQERIDTNQPVKPLEIVKKVLESDGQAQEESEIMMKDLGIDEEDRIESLSLTSMDKCKLVLDDDIEISLPIEEYLSGDKVEKVKQEDGTYSILLKDVSEVIVK</sequence>
<dbReference type="Proteomes" id="UP001529275">
    <property type="component" value="Unassembled WGS sequence"/>
</dbReference>
<accession>A0ABT7UMM8</accession>
<name>A0ABT7UMM8_9FIRM</name>
<gene>
    <name evidence="1" type="ORF">QUV98_10610</name>
</gene>
<comment type="caution">
    <text evidence="1">The sequence shown here is derived from an EMBL/GenBank/DDBJ whole genome shotgun (WGS) entry which is preliminary data.</text>
</comment>
<dbReference type="RefSeq" id="WP_289528201.1">
    <property type="nucleotide sequence ID" value="NZ_JAUDCK010000054.1"/>
</dbReference>
<proteinExistence type="predicted"/>
<protein>
    <submittedName>
        <fullName evidence="1">Nucleoid-associated protein</fullName>
    </submittedName>
</protein>